<dbReference type="Proteomes" id="UP001439008">
    <property type="component" value="Unassembled WGS sequence"/>
</dbReference>
<reference evidence="1 2" key="1">
    <citation type="journal article" date="2024" name="BMC Biol.">
        <title>Comparative genomics of Ascetosporea gives new insight into the evolutionary basis for animal parasitism in Rhizaria.</title>
        <authorList>
            <person name="Hiltunen Thoren M."/>
            <person name="Onut-Brannstrom I."/>
            <person name="Alfjorden A."/>
            <person name="Peckova H."/>
            <person name="Swords F."/>
            <person name="Hooper C."/>
            <person name="Holzer A.S."/>
            <person name="Bass D."/>
            <person name="Burki F."/>
        </authorList>
    </citation>
    <scope>NUCLEOTIDE SEQUENCE [LARGE SCALE GENOMIC DNA]</scope>
    <source>
        <strain evidence="1">20-A016</strain>
    </source>
</reference>
<name>A0ABV2AN39_9EUKA</name>
<gene>
    <name evidence="1" type="ORF">MHBO_002433</name>
</gene>
<dbReference type="EMBL" id="JBDODL010000869">
    <property type="protein sequence ID" value="MES1920798.1"/>
    <property type="molecule type" value="Genomic_DNA"/>
</dbReference>
<feature type="non-terminal residue" evidence="1">
    <location>
        <position position="263"/>
    </location>
</feature>
<keyword evidence="2" id="KW-1185">Reference proteome</keyword>
<organism evidence="1 2">
    <name type="scientific">Bonamia ostreae</name>
    <dbReference type="NCBI Taxonomy" id="126728"/>
    <lineage>
        <taxon>Eukaryota</taxon>
        <taxon>Sar</taxon>
        <taxon>Rhizaria</taxon>
        <taxon>Endomyxa</taxon>
        <taxon>Ascetosporea</taxon>
        <taxon>Haplosporida</taxon>
        <taxon>Bonamia</taxon>
    </lineage>
</organism>
<comment type="caution">
    <text evidence="1">The sequence shown here is derived from an EMBL/GenBank/DDBJ whole genome shotgun (WGS) entry which is preliminary data.</text>
</comment>
<protein>
    <submittedName>
        <fullName evidence="1">Uncharacterized protein</fullName>
    </submittedName>
</protein>
<evidence type="ECO:0000313" key="2">
    <source>
        <dbReference type="Proteomes" id="UP001439008"/>
    </source>
</evidence>
<evidence type="ECO:0000313" key="1">
    <source>
        <dbReference type="EMBL" id="MES1920798.1"/>
    </source>
</evidence>
<sequence length="263" mass="30452">MELFLKQTWEKDKNYALQSKDRMFVVTSIDASKIDEFLATNQPLQDDFELDEQKRYRFVKVAENGQIHLLVIENISYLDQNLLKKLKLVLSRFPFCGGYRLNGNNIVIDVDSEGTTPFDISRLNKDNKIMSAKIIIYLDIFITANGLYLNDLIDFDHVRLDSSGNLCVKFIQCVNKQDGNILRRAAVLIKAIRTVTLNDTADHRKNIHFVDQLCNSIMNLANAKWDLSTHVFEHPFFSQFKKNEIPTLLTRVWDNKIKMLFGG</sequence>
<proteinExistence type="predicted"/>
<accession>A0ABV2AN39</accession>